<dbReference type="Pfam" id="PF00583">
    <property type="entry name" value="Acetyltransf_1"/>
    <property type="match status" value="1"/>
</dbReference>
<comment type="caution">
    <text evidence="2">The sequence shown here is derived from an EMBL/GenBank/DDBJ whole genome shotgun (WGS) entry which is preliminary data.</text>
</comment>
<dbReference type="GO" id="GO:0016747">
    <property type="term" value="F:acyltransferase activity, transferring groups other than amino-acyl groups"/>
    <property type="evidence" value="ECO:0007669"/>
    <property type="project" value="InterPro"/>
</dbReference>
<dbReference type="PANTHER" id="PTHR47443">
    <property type="entry name" value="ACYL-COA N-ACYLTRANSFERASES (NAT) SUPERFAMILY PROTEIN"/>
    <property type="match status" value="1"/>
</dbReference>
<sequence length="214" mass="24398">MVQKNSHYLKIEWGKIVECCGLSSLMGEGSELEKNPSCTVSLAIRNANLKDIKALTDVLTLSFHPSGGWLSFLQPILRLGVSEDLRLRLRGAVPYYCCLVAVETTKTPSETKEKVIGTVEITLKSGFNCHYLYISNLAVLETHRRKGVAKKLLKECERIASQWGYNSLNLHVLENNYAAKKLYLSNGYQICENEILWPNWFWVRSEKLFLKKKI</sequence>
<reference evidence="2 3" key="1">
    <citation type="journal article" date="2011" name="Front. Microbiol.">
        <title>Two Strains of Crocosphaera watsonii with Highly Conserved Genomes are Distinguished by Strain-Specific Features.</title>
        <authorList>
            <person name="Bench S.R."/>
            <person name="Ilikchyan I.N."/>
            <person name="Tripp H.J."/>
            <person name="Zehr J.P."/>
        </authorList>
    </citation>
    <scope>NUCLEOTIDE SEQUENCE [LARGE SCALE GENOMIC DNA]</scope>
    <source>
        <strain evidence="2 3">WH 0003</strain>
    </source>
</reference>
<evidence type="ECO:0000313" key="3">
    <source>
        <dbReference type="Proteomes" id="UP000003477"/>
    </source>
</evidence>
<dbReference type="PATRIC" id="fig|423471.3.peg.1823"/>
<evidence type="ECO:0000259" key="1">
    <source>
        <dbReference type="PROSITE" id="PS51186"/>
    </source>
</evidence>
<organism evidence="2 3">
    <name type="scientific">Crocosphaera watsonii WH 0003</name>
    <dbReference type="NCBI Taxonomy" id="423471"/>
    <lineage>
        <taxon>Bacteria</taxon>
        <taxon>Bacillati</taxon>
        <taxon>Cyanobacteriota</taxon>
        <taxon>Cyanophyceae</taxon>
        <taxon>Oscillatoriophycideae</taxon>
        <taxon>Chroococcales</taxon>
        <taxon>Aphanothecaceae</taxon>
        <taxon>Crocosphaera</taxon>
    </lineage>
</organism>
<dbReference type="EMBL" id="AESD01000301">
    <property type="protein sequence ID" value="EHJ13365.1"/>
    <property type="molecule type" value="Genomic_DNA"/>
</dbReference>
<name>G5J371_CROWT</name>
<dbReference type="AlphaFoldDB" id="G5J371"/>
<evidence type="ECO:0000313" key="2">
    <source>
        <dbReference type="EMBL" id="EHJ13365.1"/>
    </source>
</evidence>
<proteinExistence type="predicted"/>
<dbReference type="Proteomes" id="UP000003477">
    <property type="component" value="Unassembled WGS sequence"/>
</dbReference>
<feature type="domain" description="N-acetyltransferase" evidence="1">
    <location>
        <begin position="42"/>
        <end position="214"/>
    </location>
</feature>
<dbReference type="SUPFAM" id="SSF55729">
    <property type="entry name" value="Acyl-CoA N-acyltransferases (Nat)"/>
    <property type="match status" value="1"/>
</dbReference>
<dbReference type="PROSITE" id="PS51186">
    <property type="entry name" value="GNAT"/>
    <property type="match status" value="1"/>
</dbReference>
<dbReference type="CDD" id="cd04301">
    <property type="entry name" value="NAT_SF"/>
    <property type="match status" value="1"/>
</dbReference>
<dbReference type="Gene3D" id="3.40.630.30">
    <property type="match status" value="1"/>
</dbReference>
<dbReference type="InterPro" id="IPR016181">
    <property type="entry name" value="Acyl_CoA_acyltransferase"/>
</dbReference>
<protein>
    <submittedName>
        <fullName evidence="2">GCN5-related N-acetyltransferase</fullName>
    </submittedName>
</protein>
<accession>G5J371</accession>
<keyword evidence="2" id="KW-0808">Transferase</keyword>
<dbReference type="PANTHER" id="PTHR47443:SF3">
    <property type="entry name" value="GCN5-RELATED N-ACETYLTRANSFERASE 4, CHLOROPLASTIC"/>
    <property type="match status" value="1"/>
</dbReference>
<dbReference type="InterPro" id="IPR000182">
    <property type="entry name" value="GNAT_dom"/>
</dbReference>
<dbReference type="GeneID" id="88765683"/>
<gene>
    <name evidence="2" type="ORF">CWATWH0003_1949</name>
</gene>
<dbReference type="RefSeq" id="WP_007310276.1">
    <property type="nucleotide sequence ID" value="NZ_AESD01000301.1"/>
</dbReference>